<evidence type="ECO:0000313" key="2">
    <source>
        <dbReference type="EMBL" id="ASU34298.1"/>
    </source>
</evidence>
<dbReference type="EMBL" id="CP022743">
    <property type="protein sequence ID" value="ASU34298.1"/>
    <property type="molecule type" value="Genomic_DNA"/>
</dbReference>
<gene>
    <name evidence="2" type="ORF">MuYL_2411</name>
</gene>
<proteinExistence type="predicted"/>
<keyword evidence="1" id="KW-0732">Signal</keyword>
<evidence type="ECO:0000313" key="3">
    <source>
        <dbReference type="Proteomes" id="UP000215002"/>
    </source>
</evidence>
<dbReference type="Gene3D" id="2.60.40.3140">
    <property type="match status" value="1"/>
</dbReference>
<name>A0A223NXI2_9SPHI</name>
<dbReference type="Gene3D" id="2.60.120.1130">
    <property type="match status" value="1"/>
</dbReference>
<feature type="chain" id="PRO_5013302123" description="DUF3857 domain-containing protein" evidence="1">
    <location>
        <begin position="20"/>
        <end position="744"/>
    </location>
</feature>
<evidence type="ECO:0000256" key="1">
    <source>
        <dbReference type="SAM" id="SignalP"/>
    </source>
</evidence>
<evidence type="ECO:0008006" key="4">
    <source>
        <dbReference type="Google" id="ProtNLM"/>
    </source>
</evidence>
<sequence length="744" mass="84351">MKKSLLLIICLISSFAALAQSAKEKAAYIEKAEQLKTEVWGNPVAEFKSTTAPANFSKESAVILARSFSLSRASSGKLKFGRAIGVTTRTTKFSIFHERVKINDKTALESFSTLAYQKRLDKTTSQLFARFANVNNTFIGAKVLKPGGKELIVNTSEEVLTKNEAKDQKGKLAIPDLQVGDILDYYICKQDIADKEEGNLYKDNDNLFFLVDEYPVLYYSIEYQFNKKIKFKTIYANGAPHFEETRNSEGDQILSLKLTNIPKYQSQVWISGFRQYPYIEIGSAYDDPIDKVVEKNKFEGKTAMLQAQKYNFEKNFIEREHLFMDLVVSVKENFKDKKSLKAASADSVAKVLYTKWKFNTFCQYIPTDLEDLSGMKYRAAASRVNTTNISFALTEMKVDHDVLLVASRNGNFLDNVFNAEDFEALIRINGSTPAYLCFDDIVTHYNEIPARFQGEKVIVLHPKRKNDHEYDFTESEAILPVIAADQNYINEQLNVSLSGPDQKKLAIERIVKEKGALRHDDQKDLMLADEIDIAMTDAAAGIPIEKRYKRFEGMKKFPAQVNETFAKEHSSRDKYYSDEIKTKFSQEPQKVTDCKIINTAVNNSRPIFEYSEKFELDNLVKKAGNNFIIDVGKLTGGFLKIEEKDKVRDKDVYMPMARSFKYTITIDIPKGYAAKGMEELTGTKANKTGSFTSSATVSGDKLHVSVNRVYTNNFEKASDWPNLVAVINTAAEFDSKKILFEKVN</sequence>
<protein>
    <recommendedName>
        <fullName evidence="4">DUF3857 domain-containing protein</fullName>
    </recommendedName>
</protein>
<dbReference type="KEGG" id="muc:MuYL_2411"/>
<dbReference type="OrthoDB" id="1153981at2"/>
<accession>A0A223NXI2</accession>
<dbReference type="RefSeq" id="WP_094570667.1">
    <property type="nucleotide sequence ID" value="NZ_CP022743.1"/>
</dbReference>
<keyword evidence="3" id="KW-1185">Reference proteome</keyword>
<reference evidence="2 3" key="1">
    <citation type="submission" date="2017-08" db="EMBL/GenBank/DDBJ databases">
        <title>Complete genome sequence of Mucilaginibacter sp. strain BJC16-A31.</title>
        <authorList>
            <consortium name="Henan University of Science and Technology"/>
            <person name="You X."/>
        </authorList>
    </citation>
    <scope>NUCLEOTIDE SEQUENCE [LARGE SCALE GENOMIC DNA]</scope>
    <source>
        <strain evidence="2 3">BJC16-A31</strain>
    </source>
</reference>
<dbReference type="Proteomes" id="UP000215002">
    <property type="component" value="Chromosome"/>
</dbReference>
<dbReference type="AlphaFoldDB" id="A0A223NXI2"/>
<organism evidence="2 3">
    <name type="scientific">Mucilaginibacter xinganensis</name>
    <dbReference type="NCBI Taxonomy" id="1234841"/>
    <lineage>
        <taxon>Bacteria</taxon>
        <taxon>Pseudomonadati</taxon>
        <taxon>Bacteroidota</taxon>
        <taxon>Sphingobacteriia</taxon>
        <taxon>Sphingobacteriales</taxon>
        <taxon>Sphingobacteriaceae</taxon>
        <taxon>Mucilaginibacter</taxon>
    </lineage>
</organism>
<feature type="signal peptide" evidence="1">
    <location>
        <begin position="1"/>
        <end position="19"/>
    </location>
</feature>